<keyword evidence="5 11" id="KW-0660">Purine salvage</keyword>
<dbReference type="GO" id="GO:0006144">
    <property type="term" value="P:purine nucleobase metabolic process"/>
    <property type="evidence" value="ECO:0007669"/>
    <property type="project" value="TreeGrafter"/>
</dbReference>
<dbReference type="OrthoDB" id="432447at2759"/>
<dbReference type="FunFam" id="3.30.1110.10:FF:000001">
    <property type="entry name" value="Adenosine kinase a"/>
    <property type="match status" value="1"/>
</dbReference>
<keyword evidence="9 11" id="KW-0460">Magnesium</keyword>
<dbReference type="GO" id="GO:0044209">
    <property type="term" value="P:AMP salvage"/>
    <property type="evidence" value="ECO:0007669"/>
    <property type="project" value="UniProtKB-UniRule"/>
</dbReference>
<protein>
    <recommendedName>
        <fullName evidence="3 11">Adenosine kinase</fullName>
        <shortName evidence="11">AK</shortName>
        <ecNumber evidence="3 11">2.7.1.20</ecNumber>
    </recommendedName>
    <alternativeName>
        <fullName evidence="11">Adenosine 5'-phosphotransferase</fullName>
    </alternativeName>
</protein>
<dbReference type="SUPFAM" id="SSF53613">
    <property type="entry name" value="Ribokinase-like"/>
    <property type="match status" value="1"/>
</dbReference>
<dbReference type="EMBL" id="CAACVG010009037">
    <property type="protein sequence ID" value="VEN51841.1"/>
    <property type="molecule type" value="Genomic_DNA"/>
</dbReference>
<evidence type="ECO:0000256" key="8">
    <source>
        <dbReference type="ARBA" id="ARBA00022840"/>
    </source>
</evidence>
<evidence type="ECO:0000256" key="1">
    <source>
        <dbReference type="ARBA" id="ARBA00004801"/>
    </source>
</evidence>
<dbReference type="EC" id="2.7.1.20" evidence="3 11"/>
<comment type="function">
    <text evidence="11">ATP dependent phosphorylation of adenosine and other related nucleoside analogs to monophosphate derivatives.</text>
</comment>
<dbReference type="GO" id="GO:0005524">
    <property type="term" value="F:ATP binding"/>
    <property type="evidence" value="ECO:0007669"/>
    <property type="project" value="UniProtKB-UniRule"/>
</dbReference>
<keyword evidence="8 11" id="KW-0067">ATP-binding</keyword>
<name>A0A653CV91_CALMS</name>
<dbReference type="InterPro" id="IPR011611">
    <property type="entry name" value="PfkB_dom"/>
</dbReference>
<gene>
    <name evidence="13" type="ORF">CALMAC_LOCUS12177</name>
</gene>
<evidence type="ECO:0000256" key="9">
    <source>
        <dbReference type="ARBA" id="ARBA00022842"/>
    </source>
</evidence>
<evidence type="ECO:0000259" key="12">
    <source>
        <dbReference type="Pfam" id="PF00294"/>
    </source>
</evidence>
<keyword evidence="6 11" id="KW-0547">Nucleotide-binding</keyword>
<evidence type="ECO:0000256" key="4">
    <source>
        <dbReference type="ARBA" id="ARBA00022679"/>
    </source>
</evidence>
<dbReference type="InterPro" id="IPR002173">
    <property type="entry name" value="Carboh/pur_kinase_PfkB_CS"/>
</dbReference>
<comment type="cofactor">
    <cofactor evidence="11">
        <name>Mg(2+)</name>
        <dbReference type="ChEBI" id="CHEBI:18420"/>
    </cofactor>
    <text evidence="11">Binds 3 Mg(2+) ions per subunit.</text>
</comment>
<evidence type="ECO:0000256" key="3">
    <source>
        <dbReference type="ARBA" id="ARBA00012119"/>
    </source>
</evidence>
<dbReference type="FunFam" id="3.40.1190.20:FF:000006">
    <property type="entry name" value="Adenosine kinase 2"/>
    <property type="match status" value="1"/>
</dbReference>
<keyword evidence="14" id="KW-1185">Reference proteome</keyword>
<dbReference type="AlphaFoldDB" id="A0A653CV91"/>
<keyword evidence="11" id="KW-0539">Nucleus</keyword>
<evidence type="ECO:0000256" key="7">
    <source>
        <dbReference type="ARBA" id="ARBA00022777"/>
    </source>
</evidence>
<sequence>MGDKTNLRENLLVGLGNPLLDISANVEKDFLAKYDMKENDAILASDKHKNLYKELVENHQVEYTAGGSVQNTLRVAQWLLEKPKVTTFLGCVGVDKYSKILYDKATSDGVNVQYQYDSEHPTGTCAVLITDHHRSLCASLGSANCFTVDHIRKPENKKLLDAAHYYYISGFFLTVSPDTIMEVAKLALAHDKPFAMNLSAPFICEFFSEPLMQVIPYVDVIFGNETEAETFASRQNWNTKDLKEIALKICKLSKQNENRSRIAIITQGVHPVILAKDGKITEFEVHEIPTEKIVDTNGAGDAFVGGFLSQYIQGKDLDICVKCATWAASRIIQRSGCTFEGKANFQA</sequence>
<dbReference type="GO" id="GO:0004001">
    <property type="term" value="F:adenosine kinase activity"/>
    <property type="evidence" value="ECO:0007669"/>
    <property type="project" value="UniProtKB-UniRule"/>
</dbReference>
<dbReference type="PANTHER" id="PTHR45769:SF3">
    <property type="entry name" value="ADENOSINE KINASE"/>
    <property type="match status" value="1"/>
</dbReference>
<dbReference type="InterPro" id="IPR001805">
    <property type="entry name" value="Adenokinase"/>
</dbReference>
<evidence type="ECO:0000256" key="11">
    <source>
        <dbReference type="RuleBase" id="RU368116"/>
    </source>
</evidence>
<comment type="subunit">
    <text evidence="11">Monomer.</text>
</comment>
<reference evidence="13 14" key="1">
    <citation type="submission" date="2019-01" db="EMBL/GenBank/DDBJ databases">
        <authorList>
            <person name="Sayadi A."/>
        </authorList>
    </citation>
    <scope>NUCLEOTIDE SEQUENCE [LARGE SCALE GENOMIC DNA]</scope>
</reference>
<evidence type="ECO:0000256" key="2">
    <source>
        <dbReference type="ARBA" id="ARBA00010688"/>
    </source>
</evidence>
<dbReference type="PANTHER" id="PTHR45769">
    <property type="entry name" value="ADENOSINE KINASE"/>
    <property type="match status" value="1"/>
</dbReference>
<dbReference type="InterPro" id="IPR029056">
    <property type="entry name" value="Ribokinase-like"/>
</dbReference>
<comment type="subcellular location">
    <subcellularLocation>
        <location evidence="11">Nucleus</location>
    </subcellularLocation>
</comment>
<evidence type="ECO:0000256" key="5">
    <source>
        <dbReference type="ARBA" id="ARBA00022726"/>
    </source>
</evidence>
<comment type="catalytic activity">
    <reaction evidence="11">
        <text>adenosine + ATP = AMP + ADP + H(+)</text>
        <dbReference type="Rhea" id="RHEA:20824"/>
        <dbReference type="ChEBI" id="CHEBI:15378"/>
        <dbReference type="ChEBI" id="CHEBI:16335"/>
        <dbReference type="ChEBI" id="CHEBI:30616"/>
        <dbReference type="ChEBI" id="CHEBI:456215"/>
        <dbReference type="ChEBI" id="CHEBI:456216"/>
        <dbReference type="EC" id="2.7.1.20"/>
    </reaction>
</comment>
<dbReference type="PRINTS" id="PR00989">
    <property type="entry name" value="ADENOKINASE"/>
</dbReference>
<dbReference type="Proteomes" id="UP000410492">
    <property type="component" value="Unassembled WGS sequence"/>
</dbReference>
<evidence type="ECO:0000256" key="10">
    <source>
        <dbReference type="PIRSR" id="PIRSR601805-1"/>
    </source>
</evidence>
<evidence type="ECO:0000313" key="14">
    <source>
        <dbReference type="Proteomes" id="UP000410492"/>
    </source>
</evidence>
<dbReference type="Pfam" id="PF00294">
    <property type="entry name" value="PfkB"/>
    <property type="match status" value="1"/>
</dbReference>
<evidence type="ECO:0000256" key="6">
    <source>
        <dbReference type="ARBA" id="ARBA00022741"/>
    </source>
</evidence>
<dbReference type="PROSITE" id="PS00584">
    <property type="entry name" value="PFKB_KINASES_2"/>
    <property type="match status" value="1"/>
</dbReference>
<accession>A0A653CV91</accession>
<dbReference type="CDD" id="cd01168">
    <property type="entry name" value="adenosine_kinase"/>
    <property type="match status" value="1"/>
</dbReference>
<keyword evidence="7 11" id="KW-0418">Kinase</keyword>
<dbReference type="UniPathway" id="UPA00588">
    <property type="reaction ID" value="UER00659"/>
</dbReference>
<proteinExistence type="inferred from homology"/>
<keyword evidence="4 11" id="KW-0808">Transferase</keyword>
<evidence type="ECO:0000313" key="13">
    <source>
        <dbReference type="EMBL" id="VEN51841.1"/>
    </source>
</evidence>
<dbReference type="GO" id="GO:0006169">
    <property type="term" value="P:adenosine salvage"/>
    <property type="evidence" value="ECO:0007669"/>
    <property type="project" value="UniProtKB-ARBA"/>
</dbReference>
<comment type="similarity">
    <text evidence="2 11">Belongs to the carbohydrate kinase PfkB family.</text>
</comment>
<dbReference type="GO" id="GO:0005829">
    <property type="term" value="C:cytosol"/>
    <property type="evidence" value="ECO:0007669"/>
    <property type="project" value="TreeGrafter"/>
</dbReference>
<feature type="active site" description="Proton acceptor" evidence="10">
    <location>
        <position position="301"/>
    </location>
</feature>
<dbReference type="Gene3D" id="3.40.1190.20">
    <property type="match status" value="1"/>
</dbReference>
<feature type="domain" description="Carbohydrate kinase PfkB" evidence="12">
    <location>
        <begin position="30"/>
        <end position="339"/>
    </location>
</feature>
<comment type="pathway">
    <text evidence="1 11">Purine metabolism; AMP biosynthesis via salvage pathway; AMP from adenosine: step 1/1.</text>
</comment>
<dbReference type="Gene3D" id="3.30.1110.10">
    <property type="match status" value="1"/>
</dbReference>
<organism evidence="13 14">
    <name type="scientific">Callosobruchus maculatus</name>
    <name type="common">Southern cowpea weevil</name>
    <name type="synonym">Pulse bruchid</name>
    <dbReference type="NCBI Taxonomy" id="64391"/>
    <lineage>
        <taxon>Eukaryota</taxon>
        <taxon>Metazoa</taxon>
        <taxon>Ecdysozoa</taxon>
        <taxon>Arthropoda</taxon>
        <taxon>Hexapoda</taxon>
        <taxon>Insecta</taxon>
        <taxon>Pterygota</taxon>
        <taxon>Neoptera</taxon>
        <taxon>Endopterygota</taxon>
        <taxon>Coleoptera</taxon>
        <taxon>Polyphaga</taxon>
        <taxon>Cucujiformia</taxon>
        <taxon>Chrysomeloidea</taxon>
        <taxon>Chrysomelidae</taxon>
        <taxon>Bruchinae</taxon>
        <taxon>Bruchini</taxon>
        <taxon>Callosobruchus</taxon>
    </lineage>
</organism>
<dbReference type="GO" id="GO:0005634">
    <property type="term" value="C:nucleus"/>
    <property type="evidence" value="ECO:0007669"/>
    <property type="project" value="UniProtKB-SubCell"/>
</dbReference>